<name>A0ABS6F9D6_9FIRM</name>
<evidence type="ECO:0000313" key="4">
    <source>
        <dbReference type="EMBL" id="MBU5626675.1"/>
    </source>
</evidence>
<sequence length="603" mass="67572">MRRTPRPITSTTSSTEPATPTTTASRTSTSPSSALTASGSPFSRWITSRTARCGWPAAGCATQRSCRRRRERSTCAISAPTAARPYGGSSISGTRTASAGRCRCSSRTGTPSCQPPPWPEKEAPQKPLPCCLKSITAASTRAARPHSICRKGGTRLEKDLTAIGREILETARNELYVNLPYLDAALCSLAFTPGNETQFVATDGQKLVYSGAYLSDRFLRSRTLVNRTYLHVILHCMLRHPWRREGRDSALWDLSCDIAVESILDSLDYPCLGASGSLPLRQSLYGQLRREMAVLTAEGIYRSLSRRTLSEYDQSRLAREFFADDHSLWDPPREDSQKQRQRWEDISQRTQTGLETVLAGTAQGGEAVYEQVKVANRESPDYRSFLRRFAAVREIAAVDGDAFEYGFYSYGLRLYGNMPLIEPPETREDRRIEDFVIAIDTSMSTSGGLVRQFLSTTYSILKSTETFTRKMNLRILQCDDQLRSDRTLHTLEELREYMEDFELAGGSATDFRPVFAHVASLQEQGVLRRLRGLLYFTDGMGIYPKKRPPYDTAFILMEESAIDVPVPPWAIRMVLTAPDLERAAREEGVWEEDSLPLDDLPIL</sequence>
<keyword evidence="5" id="KW-1185">Reference proteome</keyword>
<evidence type="ECO:0000259" key="2">
    <source>
        <dbReference type="Pfam" id="PF09967"/>
    </source>
</evidence>
<comment type="caution">
    <text evidence="4">The sequence shown here is derived from an EMBL/GenBank/DDBJ whole genome shotgun (WGS) entry which is preliminary data.</text>
</comment>
<dbReference type="InterPro" id="IPR025154">
    <property type="entry name" value="Put_metallopeptidase_dom"/>
</dbReference>
<dbReference type="Proteomes" id="UP000787672">
    <property type="component" value="Unassembled WGS sequence"/>
</dbReference>
<dbReference type="EMBL" id="JAHLQN010000001">
    <property type="protein sequence ID" value="MBU5626675.1"/>
    <property type="molecule type" value="Genomic_DNA"/>
</dbReference>
<feature type="region of interest" description="Disordered" evidence="1">
    <location>
        <begin position="1"/>
        <end position="41"/>
    </location>
</feature>
<feature type="domain" description="VWA-like" evidence="2">
    <location>
        <begin position="436"/>
        <end position="575"/>
    </location>
</feature>
<gene>
    <name evidence="4" type="ORF">KQI82_07065</name>
</gene>
<evidence type="ECO:0000256" key="1">
    <source>
        <dbReference type="SAM" id="MobiDB-lite"/>
    </source>
</evidence>
<dbReference type="InterPro" id="IPR018698">
    <property type="entry name" value="VWA-like_dom"/>
</dbReference>
<dbReference type="Pfam" id="PF13203">
    <property type="entry name" value="DUF2201_N"/>
    <property type="match status" value="1"/>
</dbReference>
<evidence type="ECO:0000313" key="5">
    <source>
        <dbReference type="Proteomes" id="UP000787672"/>
    </source>
</evidence>
<protein>
    <recommendedName>
        <fullName evidence="6">Metallopeptidase</fullName>
    </recommendedName>
</protein>
<accession>A0ABS6F9D6</accession>
<reference evidence="4 5" key="1">
    <citation type="submission" date="2021-06" db="EMBL/GenBank/DDBJ databases">
        <authorList>
            <person name="Sun Q."/>
            <person name="Li D."/>
        </authorList>
    </citation>
    <scope>NUCLEOTIDE SEQUENCE [LARGE SCALE GENOMIC DNA]</scope>
    <source>
        <strain evidence="4 5">MSJ-2</strain>
    </source>
</reference>
<evidence type="ECO:0008006" key="6">
    <source>
        <dbReference type="Google" id="ProtNLM"/>
    </source>
</evidence>
<organism evidence="4 5">
    <name type="scientific">Dysosmobacter acutus</name>
    <dbReference type="NCBI Taxonomy" id="2841504"/>
    <lineage>
        <taxon>Bacteria</taxon>
        <taxon>Bacillati</taxon>
        <taxon>Bacillota</taxon>
        <taxon>Clostridia</taxon>
        <taxon>Eubacteriales</taxon>
        <taxon>Oscillospiraceae</taxon>
        <taxon>Dysosmobacter</taxon>
    </lineage>
</organism>
<proteinExistence type="predicted"/>
<dbReference type="Pfam" id="PF09967">
    <property type="entry name" value="DUF2201"/>
    <property type="match status" value="1"/>
</dbReference>
<dbReference type="PANTHER" id="PTHR38730">
    <property type="entry name" value="SLL7028 PROTEIN"/>
    <property type="match status" value="1"/>
</dbReference>
<feature type="domain" description="Putative metallopeptidase" evidence="3">
    <location>
        <begin position="169"/>
        <end position="371"/>
    </location>
</feature>
<evidence type="ECO:0000259" key="3">
    <source>
        <dbReference type="Pfam" id="PF13203"/>
    </source>
</evidence>
<dbReference type="PANTHER" id="PTHR38730:SF1">
    <property type="entry name" value="SLL7028 PROTEIN"/>
    <property type="match status" value="1"/>
</dbReference>